<proteinExistence type="predicted"/>
<keyword evidence="1" id="KW-0472">Membrane</keyword>
<comment type="caution">
    <text evidence="4">The sequence shown here is derived from an EMBL/GenBank/DDBJ whole genome shotgun (WGS) entry which is preliminary data.</text>
</comment>
<dbReference type="Gene3D" id="3.55.50.30">
    <property type="match status" value="1"/>
</dbReference>
<reference evidence="4 5" key="1">
    <citation type="submission" date="2018-06" db="EMBL/GenBank/DDBJ databases">
        <title>Genomic Encyclopedia of Archaeal and Bacterial Type Strains, Phase II (KMG-II): from individual species to whole genera.</title>
        <authorList>
            <person name="Goeker M."/>
        </authorList>
    </citation>
    <scope>NUCLEOTIDE SEQUENCE [LARGE SCALE GENOMIC DNA]</scope>
    <source>
        <strain evidence="4 5">DSM 29821</strain>
    </source>
</reference>
<feature type="transmembrane region" description="Helical" evidence="1">
    <location>
        <begin position="82"/>
        <end position="100"/>
    </location>
</feature>
<dbReference type="EMBL" id="QLMA01000007">
    <property type="protein sequence ID" value="RAJ77460.1"/>
    <property type="molecule type" value="Genomic_DNA"/>
</dbReference>
<dbReference type="InterPro" id="IPR032508">
    <property type="entry name" value="FecR_C"/>
</dbReference>
<dbReference type="Pfam" id="PF16344">
    <property type="entry name" value="FecR_C"/>
    <property type="match status" value="1"/>
</dbReference>
<evidence type="ECO:0000313" key="4">
    <source>
        <dbReference type="EMBL" id="RAJ77460.1"/>
    </source>
</evidence>
<dbReference type="Gene3D" id="2.60.120.1440">
    <property type="match status" value="1"/>
</dbReference>
<evidence type="ECO:0000259" key="3">
    <source>
        <dbReference type="Pfam" id="PF16344"/>
    </source>
</evidence>
<accession>A0A327VTR2</accession>
<dbReference type="InterPro" id="IPR012373">
    <property type="entry name" value="Ferrdict_sens_TM"/>
</dbReference>
<dbReference type="Pfam" id="PF04773">
    <property type="entry name" value="FecR"/>
    <property type="match status" value="1"/>
</dbReference>
<keyword evidence="1" id="KW-0812">Transmembrane</keyword>
<protein>
    <submittedName>
        <fullName evidence="4">FecR protein</fullName>
    </submittedName>
</protein>
<dbReference type="AlphaFoldDB" id="A0A327VTR2"/>
<keyword evidence="5" id="KW-1185">Reference proteome</keyword>
<dbReference type="Proteomes" id="UP000249819">
    <property type="component" value="Unassembled WGS sequence"/>
</dbReference>
<keyword evidence="1" id="KW-1133">Transmembrane helix</keyword>
<dbReference type="GO" id="GO:0016989">
    <property type="term" value="F:sigma factor antagonist activity"/>
    <property type="evidence" value="ECO:0007669"/>
    <property type="project" value="TreeGrafter"/>
</dbReference>
<dbReference type="PANTHER" id="PTHR30273">
    <property type="entry name" value="PERIPLASMIC SIGNAL SENSOR AND SIGMA FACTOR ACTIVATOR FECR-RELATED"/>
    <property type="match status" value="1"/>
</dbReference>
<evidence type="ECO:0000259" key="2">
    <source>
        <dbReference type="Pfam" id="PF04773"/>
    </source>
</evidence>
<feature type="domain" description="Protein FecR C-terminal" evidence="3">
    <location>
        <begin position="312"/>
        <end position="379"/>
    </location>
</feature>
<dbReference type="RefSeq" id="WP_111594049.1">
    <property type="nucleotide sequence ID" value="NZ_QLMA01000007.1"/>
</dbReference>
<organism evidence="4 5">
    <name type="scientific">Chitinophaga dinghuensis</name>
    <dbReference type="NCBI Taxonomy" id="1539050"/>
    <lineage>
        <taxon>Bacteria</taxon>
        <taxon>Pseudomonadati</taxon>
        <taxon>Bacteroidota</taxon>
        <taxon>Chitinophagia</taxon>
        <taxon>Chitinophagales</taxon>
        <taxon>Chitinophagaceae</taxon>
        <taxon>Chitinophaga</taxon>
    </lineage>
</organism>
<dbReference type="OrthoDB" id="1099963at2"/>
<gene>
    <name evidence="4" type="ORF">CLV59_107227</name>
</gene>
<name>A0A327VTR2_9BACT</name>
<dbReference type="InterPro" id="IPR006860">
    <property type="entry name" value="FecR"/>
</dbReference>
<feature type="domain" description="FecR protein" evidence="2">
    <location>
        <begin position="174"/>
        <end position="271"/>
    </location>
</feature>
<evidence type="ECO:0000256" key="1">
    <source>
        <dbReference type="SAM" id="Phobius"/>
    </source>
</evidence>
<sequence>MTVIHQLLEKYRLGTISTDELRQLQTLVEENVGEKEILEDILSTLHQGAPDSGWHSAEHAHLVEQIVMDTPVMPIRSNSRKWWLAAACVAAIFSTGIYWYQHRIITPTPYPVHLAMMPGGNKAMLVLADGSTVPLDSANLGQIARQGDANINNNGESLIYDNQGPSTKVVYNSIVTPRGGQYQLGLPDGSRVWLNAASSIRFPTAFPGKERRVEITGEAYFQIAADPNKPFLVDIKGNDSMQVQVLGTSFNVMAYTDEQEIATTLENGAVKLLHGSAQTVLQPGYTGTLTHHAGFATAQADLEQTLAWKEGKFRFRNTNIQTIMRQISRWYDVDISYEGDLSDVDLTGIISRRENAASLLKILSATQRVQFETTNNKIRVKPYNPEQ</sequence>
<dbReference type="PANTHER" id="PTHR30273:SF2">
    <property type="entry name" value="PROTEIN FECR"/>
    <property type="match status" value="1"/>
</dbReference>
<evidence type="ECO:0000313" key="5">
    <source>
        <dbReference type="Proteomes" id="UP000249819"/>
    </source>
</evidence>